<name>A0A382EEZ9_9ZZZZ</name>
<protein>
    <recommendedName>
        <fullName evidence="2">Methyltransferase type 11 domain-containing protein</fullName>
    </recommendedName>
</protein>
<dbReference type="EMBL" id="UINC01044059">
    <property type="protein sequence ID" value="SVB48979.1"/>
    <property type="molecule type" value="Genomic_DNA"/>
</dbReference>
<dbReference type="SUPFAM" id="SSF53335">
    <property type="entry name" value="S-adenosyl-L-methionine-dependent methyltransferases"/>
    <property type="match status" value="1"/>
</dbReference>
<gene>
    <name evidence="1" type="ORF">METZ01_LOCUS201833</name>
</gene>
<dbReference type="InterPro" id="IPR029063">
    <property type="entry name" value="SAM-dependent_MTases_sf"/>
</dbReference>
<evidence type="ECO:0000313" key="1">
    <source>
        <dbReference type="EMBL" id="SVB48979.1"/>
    </source>
</evidence>
<accession>A0A382EEZ9</accession>
<dbReference type="Pfam" id="PF13489">
    <property type="entry name" value="Methyltransf_23"/>
    <property type="match status" value="1"/>
</dbReference>
<organism evidence="1">
    <name type="scientific">marine metagenome</name>
    <dbReference type="NCBI Taxonomy" id="408172"/>
    <lineage>
        <taxon>unclassified sequences</taxon>
        <taxon>metagenomes</taxon>
        <taxon>ecological metagenomes</taxon>
    </lineage>
</organism>
<evidence type="ECO:0008006" key="2">
    <source>
        <dbReference type="Google" id="ProtNLM"/>
    </source>
</evidence>
<sequence length="249" mass="29395">MNKGIYNIFKTILRKILSKKLLYKCEPILRTILFIFYKGENYSCKVCNKKLKSFIQNNNDILCPNCGSSSRDRRLVKILEEEYLISEIVILDFSPSRSVYRKLKKIFPINYESSDLSGDFLADYKYNITEINVKANKYDLIICYHVLEHVVDDNKAISELYRVLKNDGVCLIQTPFKSGDIFEDYSINTDEGRLEYFGQKDHVRIYSLTGLKERLYNHGFKIEVMKFIEERDNYYGFSNQEYVLKCKKS</sequence>
<dbReference type="AlphaFoldDB" id="A0A382EEZ9"/>
<reference evidence="1" key="1">
    <citation type="submission" date="2018-05" db="EMBL/GenBank/DDBJ databases">
        <authorList>
            <person name="Lanie J.A."/>
            <person name="Ng W.-L."/>
            <person name="Kazmierczak K.M."/>
            <person name="Andrzejewski T.M."/>
            <person name="Davidsen T.M."/>
            <person name="Wayne K.J."/>
            <person name="Tettelin H."/>
            <person name="Glass J.I."/>
            <person name="Rusch D."/>
            <person name="Podicherti R."/>
            <person name="Tsui H.-C.T."/>
            <person name="Winkler M.E."/>
        </authorList>
    </citation>
    <scope>NUCLEOTIDE SEQUENCE</scope>
</reference>
<dbReference type="Gene3D" id="3.40.50.150">
    <property type="entry name" value="Vaccinia Virus protein VP39"/>
    <property type="match status" value="1"/>
</dbReference>
<proteinExistence type="predicted"/>